<reference evidence="1 3" key="1">
    <citation type="submission" date="2008-03" db="EMBL/GenBank/DDBJ databases">
        <title>Annotation of Ixodes scapularis.</title>
        <authorList>
            <consortium name="Ixodes scapularis Genome Project Consortium"/>
            <person name="Caler E."/>
            <person name="Hannick L.I."/>
            <person name="Bidwell S."/>
            <person name="Joardar V."/>
            <person name="Thiagarajan M."/>
            <person name="Amedeo P."/>
            <person name="Galinsky K.J."/>
            <person name="Schobel S."/>
            <person name="Inman J."/>
            <person name="Hostetler J."/>
            <person name="Miller J."/>
            <person name="Hammond M."/>
            <person name="Megy K."/>
            <person name="Lawson D."/>
            <person name="Kodira C."/>
            <person name="Sutton G."/>
            <person name="Meyer J."/>
            <person name="Hill C.A."/>
            <person name="Birren B."/>
            <person name="Nene V."/>
            <person name="Collins F."/>
            <person name="Alarcon-Chaidez F."/>
            <person name="Wikel S."/>
            <person name="Strausberg R."/>
        </authorList>
    </citation>
    <scope>NUCLEOTIDE SEQUENCE [LARGE SCALE GENOMIC DNA]</scope>
    <source>
        <strain evidence="3">Wikel</strain>
        <strain evidence="1">Wikel colony</strain>
    </source>
</reference>
<dbReference type="HOGENOM" id="CLU_1027730_0_0_1"/>
<evidence type="ECO:0000313" key="1">
    <source>
        <dbReference type="EMBL" id="EEC05930.1"/>
    </source>
</evidence>
<dbReference type="VEuPathDB" id="VectorBase:ISCI005027"/>
<evidence type="ECO:0000313" key="2">
    <source>
        <dbReference type="EnsemblMetazoa" id="ISCW005027-PA"/>
    </source>
</evidence>
<dbReference type="Proteomes" id="UP000001555">
    <property type="component" value="Unassembled WGS sequence"/>
</dbReference>
<dbReference type="PaxDb" id="6945-B7PH58"/>
<organism>
    <name type="scientific">Ixodes scapularis</name>
    <name type="common">Black-legged tick</name>
    <name type="synonym">Deer tick</name>
    <dbReference type="NCBI Taxonomy" id="6945"/>
    <lineage>
        <taxon>Eukaryota</taxon>
        <taxon>Metazoa</taxon>
        <taxon>Ecdysozoa</taxon>
        <taxon>Arthropoda</taxon>
        <taxon>Chelicerata</taxon>
        <taxon>Arachnida</taxon>
        <taxon>Acari</taxon>
        <taxon>Parasitiformes</taxon>
        <taxon>Ixodida</taxon>
        <taxon>Ixodoidea</taxon>
        <taxon>Ixodidae</taxon>
        <taxon>Ixodinae</taxon>
        <taxon>Ixodes</taxon>
    </lineage>
</organism>
<dbReference type="AlphaFoldDB" id="B7PH58"/>
<evidence type="ECO:0000313" key="3">
    <source>
        <dbReference type="Proteomes" id="UP000001555"/>
    </source>
</evidence>
<dbReference type="InterPro" id="IPR043502">
    <property type="entry name" value="DNA/RNA_pol_sf"/>
</dbReference>
<gene>
    <name evidence="1" type="ORF">IscW_ISCW005027</name>
</gene>
<reference evidence="2" key="2">
    <citation type="submission" date="2020-05" db="UniProtKB">
        <authorList>
            <consortium name="EnsemblMetazoa"/>
        </authorList>
    </citation>
    <scope>IDENTIFICATION</scope>
    <source>
        <strain evidence="2">wikel</strain>
    </source>
</reference>
<dbReference type="InParanoid" id="B7PH58"/>
<dbReference type="EMBL" id="DS711386">
    <property type="protein sequence ID" value="EEC05930.1"/>
    <property type="molecule type" value="Genomic_DNA"/>
</dbReference>
<dbReference type="EMBL" id="ABJB010883277">
    <property type="status" value="NOT_ANNOTATED_CDS"/>
    <property type="molecule type" value="Genomic_DNA"/>
</dbReference>
<dbReference type="SUPFAM" id="SSF56672">
    <property type="entry name" value="DNA/RNA polymerases"/>
    <property type="match status" value="1"/>
</dbReference>
<dbReference type="GO" id="GO:0071897">
    <property type="term" value="P:DNA biosynthetic process"/>
    <property type="evidence" value="ECO:0007669"/>
    <property type="project" value="UniProtKB-ARBA"/>
</dbReference>
<protein>
    <submittedName>
        <fullName evidence="1 2">Uncharacterized protein</fullName>
    </submittedName>
</protein>
<proteinExistence type="predicted"/>
<dbReference type="VEuPathDB" id="VectorBase:ISCW005027"/>
<keyword evidence="3" id="KW-1185">Reference proteome</keyword>
<dbReference type="EnsemblMetazoa" id="ISCW005027-RA">
    <property type="protein sequence ID" value="ISCW005027-PA"/>
    <property type="gene ID" value="ISCW005027"/>
</dbReference>
<name>B7PH58_IXOSC</name>
<sequence>MLLVQVDLAGLSQGAIRLLCRALADYACPAIQVHGSKVFHAPYRIGSGSYLTAHGNTWRHSFMADYVLDLLAGARSITEEEEEYLRQFDVLGDDFRGLVIHRETAALFDRTIDRVFGTVTTTSTPPIFGRPNEGDSLEFLRRRHVRLGEEIRTFREPVRVLAKLIHGQSAVSVTRFTASLQAMLYDIGYNPWLHDVLLRLVPSGEVNQTEYEQELERKVRKVPIMRGHPSDYFPSFNVTADTDGSQANPALSVYAFLMRHRQRAINTERTC</sequence>
<accession>B7PH58</accession>